<evidence type="ECO:0000256" key="1">
    <source>
        <dbReference type="SAM" id="Phobius"/>
    </source>
</evidence>
<reference evidence="2 3" key="1">
    <citation type="submission" date="2021-06" db="EMBL/GenBank/DDBJ databases">
        <title>Enterococcus alishanensis sp. nov., a novel lactic acid bacterium isolated from fresh coffee beans.</title>
        <authorList>
            <person name="Chen Y.-S."/>
        </authorList>
    </citation>
    <scope>NUCLEOTIDE SEQUENCE [LARGE SCALE GENOMIC DNA]</scope>
    <source>
        <strain evidence="2 3">ALS3</strain>
    </source>
</reference>
<feature type="transmembrane region" description="Helical" evidence="1">
    <location>
        <begin position="51"/>
        <end position="75"/>
    </location>
</feature>
<protein>
    <submittedName>
        <fullName evidence="2">Alkaline shock response membrane anchor protein AmaP</fullName>
    </submittedName>
</protein>
<comment type="caution">
    <text evidence="2">The sequence shown here is derived from an EMBL/GenBank/DDBJ whole genome shotgun (WGS) entry which is preliminary data.</text>
</comment>
<keyword evidence="1" id="KW-0812">Transmembrane</keyword>
<accession>A0ABS6THJ9</accession>
<keyword evidence="3" id="KW-1185">Reference proteome</keyword>
<keyword evidence="1" id="KW-1133">Transmembrane helix</keyword>
<evidence type="ECO:0000313" key="2">
    <source>
        <dbReference type="EMBL" id="MBV7392405.1"/>
    </source>
</evidence>
<dbReference type="RefSeq" id="WP_218327615.1">
    <property type="nucleotide sequence ID" value="NZ_JAHUZB010000011.1"/>
</dbReference>
<dbReference type="NCBIfam" id="NF033218">
    <property type="entry name" value="anchor_AmaP"/>
    <property type="match status" value="1"/>
</dbReference>
<dbReference type="Proteomes" id="UP000774130">
    <property type="component" value="Unassembled WGS sequence"/>
</dbReference>
<organism evidence="2 3">
    <name type="scientific">Enterococcus alishanensis</name>
    <dbReference type="NCBI Taxonomy" id="1303817"/>
    <lineage>
        <taxon>Bacteria</taxon>
        <taxon>Bacillati</taxon>
        <taxon>Bacillota</taxon>
        <taxon>Bacilli</taxon>
        <taxon>Lactobacillales</taxon>
        <taxon>Enterococcaceae</taxon>
        <taxon>Enterococcus</taxon>
    </lineage>
</organism>
<gene>
    <name evidence="2" type="primary">amaP</name>
    <name evidence="2" type="ORF">KUA55_17235</name>
</gene>
<evidence type="ECO:0000313" key="3">
    <source>
        <dbReference type="Proteomes" id="UP000774130"/>
    </source>
</evidence>
<proteinExistence type="predicted"/>
<sequence>MKKKSKFFLFLLALSAVFPLFFTLVSSQKAVKLPFHLIDVREYPFFDNFLIIILFWLSLVWLVILLIALIVIIFFPSYRKQMKIKSESGALTIQKKAIDNFILCILKDEKFVANPSVTTIFKAKKIKIKIKGDIRGSDTNIIEKKKYLSTEIETKIKDLFGINERIQTVVTFKNYEKSKKNQQTKRVN</sequence>
<dbReference type="EMBL" id="JAHUZB010000011">
    <property type="protein sequence ID" value="MBV7392405.1"/>
    <property type="molecule type" value="Genomic_DNA"/>
</dbReference>
<keyword evidence="1" id="KW-0472">Membrane</keyword>
<name>A0ABS6THJ9_9ENTE</name>